<feature type="active site" evidence="6">
    <location>
        <position position="69"/>
    </location>
</feature>
<dbReference type="PROSITE" id="PS51679">
    <property type="entry name" value="SAM_MT_C5"/>
    <property type="match status" value="1"/>
</dbReference>
<dbReference type="PRINTS" id="PR00105">
    <property type="entry name" value="C5METTRFRASE"/>
</dbReference>
<dbReference type="GO" id="GO:0044027">
    <property type="term" value="P:negative regulation of gene expression via chromosomal CpG island methylation"/>
    <property type="evidence" value="ECO:0007669"/>
    <property type="project" value="TreeGrafter"/>
</dbReference>
<evidence type="ECO:0000256" key="1">
    <source>
        <dbReference type="ARBA" id="ARBA00011975"/>
    </source>
</evidence>
<dbReference type="SUPFAM" id="SSF53335">
    <property type="entry name" value="S-adenosyl-L-methionine-dependent methyltransferases"/>
    <property type="match status" value="1"/>
</dbReference>
<keyword evidence="2 6" id="KW-0489">Methyltransferase</keyword>
<evidence type="ECO:0000313" key="7">
    <source>
        <dbReference type="EMBL" id="SCF50385.1"/>
    </source>
</evidence>
<evidence type="ECO:0000256" key="2">
    <source>
        <dbReference type="ARBA" id="ARBA00022603"/>
    </source>
</evidence>
<dbReference type="InterPro" id="IPR001525">
    <property type="entry name" value="C5_MeTfrase"/>
</dbReference>
<dbReference type="PANTHER" id="PTHR10629">
    <property type="entry name" value="CYTOSINE-SPECIFIC METHYLTRANSFERASE"/>
    <property type="match status" value="1"/>
</dbReference>
<dbReference type="GO" id="GO:0003886">
    <property type="term" value="F:DNA (cytosine-5-)-methyltransferase activity"/>
    <property type="evidence" value="ECO:0007669"/>
    <property type="project" value="UniProtKB-EC"/>
</dbReference>
<comment type="similarity">
    <text evidence="6">Belongs to the class I-like SAM-binding methyltransferase superfamily. C5-methyltransferase family.</text>
</comment>
<proteinExistence type="inferred from homology"/>
<dbReference type="InterPro" id="IPR050390">
    <property type="entry name" value="C5-Methyltransferase"/>
</dbReference>
<dbReference type="Proteomes" id="UP000183585">
    <property type="component" value="Unassembled WGS sequence"/>
</dbReference>
<dbReference type="Pfam" id="PF00145">
    <property type="entry name" value="DNA_methylase"/>
    <property type="match status" value="3"/>
</dbReference>
<evidence type="ECO:0000256" key="4">
    <source>
        <dbReference type="ARBA" id="ARBA00022691"/>
    </source>
</evidence>
<organism evidence="7 8">
    <name type="scientific">Micromonospora carbonacea</name>
    <dbReference type="NCBI Taxonomy" id="47853"/>
    <lineage>
        <taxon>Bacteria</taxon>
        <taxon>Bacillati</taxon>
        <taxon>Actinomycetota</taxon>
        <taxon>Actinomycetes</taxon>
        <taxon>Micromonosporales</taxon>
        <taxon>Micromonosporaceae</taxon>
        <taxon>Micromonospora</taxon>
    </lineage>
</organism>
<evidence type="ECO:0000256" key="6">
    <source>
        <dbReference type="PROSITE-ProRule" id="PRU01016"/>
    </source>
</evidence>
<evidence type="ECO:0000313" key="8">
    <source>
        <dbReference type="Proteomes" id="UP000183585"/>
    </source>
</evidence>
<dbReference type="Gene3D" id="3.90.120.10">
    <property type="entry name" value="DNA Methylase, subunit A, domain 2"/>
    <property type="match status" value="1"/>
</dbReference>
<name>A0A1C5AYT8_9ACTN</name>
<gene>
    <name evidence="7" type="ORF">GA0070563_13110</name>
</gene>
<dbReference type="GO" id="GO:0032259">
    <property type="term" value="P:methylation"/>
    <property type="evidence" value="ECO:0007669"/>
    <property type="project" value="UniProtKB-KW"/>
</dbReference>
<dbReference type="EC" id="2.1.1.37" evidence="1"/>
<keyword evidence="3 6" id="KW-0808">Transferase</keyword>
<dbReference type="RefSeq" id="WP_074479385.1">
    <property type="nucleotide sequence ID" value="NZ_FMCT01000031.1"/>
</dbReference>
<evidence type="ECO:0000256" key="3">
    <source>
        <dbReference type="ARBA" id="ARBA00022679"/>
    </source>
</evidence>
<dbReference type="GO" id="GO:0009307">
    <property type="term" value="P:DNA restriction-modification system"/>
    <property type="evidence" value="ECO:0007669"/>
    <property type="project" value="UniProtKB-KW"/>
</dbReference>
<dbReference type="InterPro" id="IPR029063">
    <property type="entry name" value="SAM-dependent_MTases_sf"/>
</dbReference>
<keyword evidence="8" id="KW-1185">Reference proteome</keyword>
<dbReference type="PANTHER" id="PTHR10629:SF52">
    <property type="entry name" value="DNA (CYTOSINE-5)-METHYLTRANSFERASE 1"/>
    <property type="match status" value="1"/>
</dbReference>
<sequence>MIVDLYAGAGGWDQGAQQLGLTTVGLELEHDPCVTAVRAGHPRIRCDVATYPTAPFAGRVAGLIASPPCQAWSMAGKRTGEQDRPRVHALVDQYAAGADEPGDGWADPRSHHAAQPVRWIRDLRPQWVALEQVPPVLPLWVHVGDVLRGWGYSVWTGVLNAADYGVPQTRRRAILIASRVQAVYQPAPTHEQSPPTGALFGALRPWVSMAQALGWDGVDRPARTVCGDRSPRWAYGQGNSYATGWTLVNRRDSPKWVEEHGERRNRDGDEPAPTITGEAHRWALVNGAQDNATVRSADEPAATIYGQRSGNLRWEVERRTVSRGAGGTTYPTPPVAVDRPAPTVTTKTGEQWVLRNNTNANACARPLDEPAGTLFFGARLNDVSWTNGDDTRRVAVTEAAILQSFPADYPWHGTKTSQFLQVGNAVPPLLAAAVLAVATGWRAAA</sequence>
<dbReference type="AlphaFoldDB" id="A0A1C5AYT8"/>
<protein>
    <recommendedName>
        <fullName evidence="1">DNA (cytosine-5-)-methyltransferase</fullName>
        <ecNumber evidence="1">2.1.1.37</ecNumber>
    </recommendedName>
</protein>
<reference evidence="8" key="1">
    <citation type="submission" date="2016-06" db="EMBL/GenBank/DDBJ databases">
        <authorList>
            <person name="Varghese N."/>
            <person name="Submissions Spin"/>
        </authorList>
    </citation>
    <scope>NUCLEOTIDE SEQUENCE [LARGE SCALE GENOMIC DNA]</scope>
    <source>
        <strain evidence="8">DSM 43168</strain>
    </source>
</reference>
<keyword evidence="4 6" id="KW-0949">S-adenosyl-L-methionine</keyword>
<dbReference type="Gene3D" id="3.40.50.150">
    <property type="entry name" value="Vaccinia Virus protein VP39"/>
    <property type="match status" value="1"/>
</dbReference>
<keyword evidence="5" id="KW-0680">Restriction system</keyword>
<evidence type="ECO:0000256" key="5">
    <source>
        <dbReference type="ARBA" id="ARBA00022747"/>
    </source>
</evidence>
<dbReference type="EMBL" id="FMCT01000031">
    <property type="protein sequence ID" value="SCF50385.1"/>
    <property type="molecule type" value="Genomic_DNA"/>
</dbReference>
<dbReference type="GO" id="GO:0003677">
    <property type="term" value="F:DNA binding"/>
    <property type="evidence" value="ECO:0007669"/>
    <property type="project" value="TreeGrafter"/>
</dbReference>
<accession>A0A1C5AYT8</accession>